<dbReference type="AlphaFoldDB" id="A0A940X2L3"/>
<reference evidence="1" key="2">
    <citation type="submission" date="2021-03" db="EMBL/GenBank/DDBJ databases">
        <authorList>
            <person name="Cao W."/>
        </authorList>
    </citation>
    <scope>NUCLEOTIDE SEQUENCE</scope>
    <source>
        <strain evidence="1">110414</strain>
    </source>
</reference>
<evidence type="ECO:0000313" key="1">
    <source>
        <dbReference type="EMBL" id="MBP3984788.1"/>
    </source>
</evidence>
<reference evidence="1" key="1">
    <citation type="journal article" date="2016" name="Int. J. Syst. Evol. Microbiol.">
        <title>Pseudoxanthomonas helianthi sp. nov., isolated from roots of Jerusalem artichoke (Helianthus tuberosus).</title>
        <authorList>
            <person name="Kittiwongwattana C."/>
            <person name="Thawai C."/>
        </authorList>
    </citation>
    <scope>NUCLEOTIDE SEQUENCE</scope>
    <source>
        <strain evidence="1">110414</strain>
    </source>
</reference>
<protein>
    <submittedName>
        <fullName evidence="1">Uncharacterized protein</fullName>
    </submittedName>
</protein>
<evidence type="ECO:0000313" key="2">
    <source>
        <dbReference type="Proteomes" id="UP000673447"/>
    </source>
</evidence>
<organism evidence="1 2">
    <name type="scientific">Pseudoxanthomonas helianthi</name>
    <dbReference type="NCBI Taxonomy" id="1453541"/>
    <lineage>
        <taxon>Bacteria</taxon>
        <taxon>Pseudomonadati</taxon>
        <taxon>Pseudomonadota</taxon>
        <taxon>Gammaproteobacteria</taxon>
        <taxon>Lysobacterales</taxon>
        <taxon>Lysobacteraceae</taxon>
        <taxon>Pseudoxanthomonas</taxon>
    </lineage>
</organism>
<gene>
    <name evidence="1" type="ORF">J5837_10210</name>
</gene>
<proteinExistence type="predicted"/>
<sequence length="1084" mass="117715">MPDHPRATNGQELNEYFALTGDATPIQSEAEIRSEQYAAEQKAKAVDFSQIYQAGVENNHTVTNVMQFMEMTGFEFDDTYELDPAKLVKDLTERGIPIDWTDEFGDVVSQQHYEAKLRVYQQRAENDRMMTNAGGKGFGAMLLSSLSDPVAFAVDAVAAPLSAGTKGGKLYRVGKAALGAGVSNTIAGSLQGLADPNYDANAMLVDFTAGTSLGVLIEGGGTLLRREERKELFDALNRSMRKAVPSAFGDDTLSAARASGTHVESLVGVQTALGEGRVKSAREALEDLTDDLGPLRSAIDKRVRLDAMRYVDQQGETGRTLLRALHSDPVGVKGDAVNATGAVERANRLRGVLTHLWRVGDDGSSGWEGAVRESFEGQGKRGVRGWWNRQFSLDGREGFSRAVGETALTGMKHADPAVNKAAAHLESVVMPRVWDEGARAGVRGMDASGGLMGYAMPRVLRGDLWQFIRDLGGKDTRVLEEPLTEMFAAAIRGGRQGLGLPVDEETTMKAAKAYVGRVMGAKADPLGGIDRMTELRLDYLEDVLEEAGVKQDEIAEIVAKFTPEATKGGAVPTARLKQRLPLDMTVSVTLEDGTRLRMVDLFDTHAERVVDNYLREMSGHIALGQSGYGSWREVDGLITQLHAVEKQLDADGAKVARMFLRNILGRPMVESETSDFARIARMGMDVNFLSTMGSVMFSMLAENGKVLGLTGFRAAMKQVPALASVVRQAMNGTLDDGMARQMASLFGTGMSMLKNQVSLRADDYNIPGFSDGLLGKVDRAAQRAKRFQTIASGLGPITDMQQLFYGRAMLQRLYDDAQRDGMSKALRSRFKDYGLGEEEIDAVLQHLKGAEAKGGVLVDPKLDDLPDKLKVRFAEAMNRATRHVIQELDVGAVPEWMHGGFAKLLMQFRTFTIGAWTRHTLHGFAKHDSIAAVQFATSMAFSAAGYVGMVYVNHAADAERRKRMLEPEAIAKMAFARASDSSIVPMLWDTAADFLGFEQQFSYGRSGGLGTDLVGGNPTISTLDRLGTVAKIPASAARGEVTQEQVQAAMGLIWLNRLPGLLNLQHILSEDFPSARDVEEASGQ</sequence>
<name>A0A940X2L3_9GAMM</name>
<dbReference type="Proteomes" id="UP000673447">
    <property type="component" value="Unassembled WGS sequence"/>
</dbReference>
<accession>A0A940X2L3</accession>
<comment type="caution">
    <text evidence="1">The sequence shown here is derived from an EMBL/GenBank/DDBJ whole genome shotgun (WGS) entry which is preliminary data.</text>
</comment>
<dbReference type="EMBL" id="JAGKTC010000002">
    <property type="protein sequence ID" value="MBP3984788.1"/>
    <property type="molecule type" value="Genomic_DNA"/>
</dbReference>
<dbReference type="RefSeq" id="WP_210536646.1">
    <property type="nucleotide sequence ID" value="NZ_JAGKTC010000002.1"/>
</dbReference>
<keyword evidence="2" id="KW-1185">Reference proteome</keyword>